<reference evidence="3" key="1">
    <citation type="submission" date="2023-03" db="EMBL/GenBank/DDBJ databases">
        <title>Chromosome-scale reference genome and RAD-based genetic map of yellow starthistle (Centaurea solstitialis) reveal putative structural variation and QTLs associated with invader traits.</title>
        <authorList>
            <person name="Reatini B."/>
            <person name="Cang F.A."/>
            <person name="Jiang Q."/>
            <person name="Mckibben M.T.W."/>
            <person name="Barker M.S."/>
            <person name="Rieseberg L.H."/>
            <person name="Dlugosch K.M."/>
        </authorList>
    </citation>
    <scope>NUCLEOTIDE SEQUENCE</scope>
    <source>
        <strain evidence="3">CAN-66</strain>
        <tissue evidence="3">Leaf</tissue>
    </source>
</reference>
<dbReference type="InterPro" id="IPR023214">
    <property type="entry name" value="HAD_sf"/>
</dbReference>
<keyword evidence="4" id="KW-1185">Reference proteome</keyword>
<comment type="similarity">
    <text evidence="1">Belongs to the TIM50 family.</text>
</comment>
<dbReference type="Gene3D" id="3.40.50.1000">
    <property type="entry name" value="HAD superfamily/HAD-like"/>
    <property type="match status" value="1"/>
</dbReference>
<keyword evidence="1" id="KW-0809">Transit peptide</keyword>
<dbReference type="AlphaFoldDB" id="A0AA38WFT5"/>
<dbReference type="GO" id="GO:0015031">
    <property type="term" value="P:protein transport"/>
    <property type="evidence" value="ECO:0007669"/>
    <property type="project" value="UniProtKB-KW"/>
</dbReference>
<keyword evidence="1" id="KW-0496">Mitochondrion</keyword>
<comment type="subunit">
    <text evidence="1">Component of the TIM23 complex.</text>
</comment>
<gene>
    <name evidence="3" type="ORF">OSB04_013786</name>
</gene>
<dbReference type="InterPro" id="IPR036412">
    <property type="entry name" value="HAD-like_sf"/>
</dbReference>
<dbReference type="EMBL" id="JARYMX010000003">
    <property type="protein sequence ID" value="KAJ9559172.1"/>
    <property type="molecule type" value="Genomic_DNA"/>
</dbReference>
<dbReference type="Pfam" id="PF07734">
    <property type="entry name" value="FBA_1"/>
    <property type="match status" value="1"/>
</dbReference>
<dbReference type="SMART" id="SM00577">
    <property type="entry name" value="CPDc"/>
    <property type="match status" value="1"/>
</dbReference>
<dbReference type="InterPro" id="IPR004274">
    <property type="entry name" value="FCP1_dom"/>
</dbReference>
<proteinExistence type="inferred from homology"/>
<evidence type="ECO:0000256" key="1">
    <source>
        <dbReference type="RuleBase" id="RU365079"/>
    </source>
</evidence>
<keyword evidence="1" id="KW-0813">Transport</keyword>
<dbReference type="PANTHER" id="PTHR12210">
    <property type="entry name" value="DULLARD PROTEIN PHOSPHATASE"/>
    <property type="match status" value="1"/>
</dbReference>
<dbReference type="GO" id="GO:0005744">
    <property type="term" value="C:TIM23 mitochondrial import inner membrane translocase complex"/>
    <property type="evidence" value="ECO:0007669"/>
    <property type="project" value="UniProtKB-UniRule"/>
</dbReference>
<dbReference type="PROSITE" id="PS50969">
    <property type="entry name" value="FCP1"/>
    <property type="match status" value="1"/>
</dbReference>
<dbReference type="Proteomes" id="UP001172457">
    <property type="component" value="Chromosome 3"/>
</dbReference>
<organism evidence="3 4">
    <name type="scientific">Centaurea solstitialis</name>
    <name type="common">yellow star-thistle</name>
    <dbReference type="NCBI Taxonomy" id="347529"/>
    <lineage>
        <taxon>Eukaryota</taxon>
        <taxon>Viridiplantae</taxon>
        <taxon>Streptophyta</taxon>
        <taxon>Embryophyta</taxon>
        <taxon>Tracheophyta</taxon>
        <taxon>Spermatophyta</taxon>
        <taxon>Magnoliopsida</taxon>
        <taxon>eudicotyledons</taxon>
        <taxon>Gunneridae</taxon>
        <taxon>Pentapetalae</taxon>
        <taxon>asterids</taxon>
        <taxon>campanulids</taxon>
        <taxon>Asterales</taxon>
        <taxon>Asteraceae</taxon>
        <taxon>Carduoideae</taxon>
        <taxon>Cardueae</taxon>
        <taxon>Centaureinae</taxon>
        <taxon>Centaurea</taxon>
    </lineage>
</organism>
<keyword evidence="1" id="KW-0811">Translocation</keyword>
<comment type="function">
    <text evidence="1">Essential component of the TIM23 complex, a complex that mediates the translocation of transit peptide-containing proteins across the mitochondrial inner membrane.</text>
</comment>
<dbReference type="InterPro" id="IPR006527">
    <property type="entry name" value="F-box-assoc_dom_typ1"/>
</dbReference>
<evidence type="ECO:0000313" key="3">
    <source>
        <dbReference type="EMBL" id="KAJ9559172.1"/>
    </source>
</evidence>
<sequence length="544" mass="63391">MHHHHRHKLLIALSTTTPCKFSTIDLVAPQDGLTSVCPLPFEASHENVWIIESVCGLVCLCRINKCNEREYYCDIILWNPLTGEYKTTSRPNNEECYVTTTLLFGLYYIYNDYRLLLVTKDLNVYIYSLKSDSWRKVDMTHDDLNTKISAKGNLIIIKRFDMKMEKWRKIIGPYIGYGLWKWCLCSMVVRGYIHLYMKYYHLQLNDDGKYIGLGNPVTGLWRMDGDGDGDVDWTKLVTTYNPSKSPHHWYMLYSLHLTKSGKWVMHDKYFKELHEADLEMRTKKEKSFSQMAAKDSKLKNLVVVSDHESNGSDEDDVNEKETETDLGFCLDKLNLGPKKKLLVIPFGGMIVHRAHRHRPKTIPRNRRPDFSSGNFMIYKRPFCEEFLKFCFERFEVGMWSSAMELDQEECTDTGYKCANSKYKPLFLKELKYIWQKKYSYLPWKDGEYSSSNTLLIANPANALLNPPNTSISPKDYDPNNKQDDFLGPNGELRAFLDGVAEASDVPSYVKSHPFGEPAITPSHFDWKHYVEIIREYRKEEETAD</sequence>
<evidence type="ECO:0000313" key="4">
    <source>
        <dbReference type="Proteomes" id="UP001172457"/>
    </source>
</evidence>
<comment type="subcellular location">
    <subcellularLocation>
        <location evidence="1">Mitochondrion inner membrane</location>
        <topology evidence="1">Single-pass membrane protein</topology>
    </subcellularLocation>
</comment>
<keyword evidence="1" id="KW-0653">Protein transport</keyword>
<dbReference type="SUPFAM" id="SSF56784">
    <property type="entry name" value="HAD-like"/>
    <property type="match status" value="1"/>
</dbReference>
<name>A0AA38WFT5_9ASTR</name>
<comment type="caution">
    <text evidence="3">The sequence shown here is derived from an EMBL/GenBank/DDBJ whole genome shotgun (WGS) entry which is preliminary data.</text>
</comment>
<feature type="domain" description="FCP1 homology" evidence="2">
    <location>
        <begin position="335"/>
        <end position="499"/>
    </location>
</feature>
<dbReference type="SUPFAM" id="SSF50965">
    <property type="entry name" value="Galactose oxidase, central domain"/>
    <property type="match status" value="1"/>
</dbReference>
<accession>A0AA38WFT5</accession>
<dbReference type="InterPro" id="IPR050365">
    <property type="entry name" value="TIM50"/>
</dbReference>
<evidence type="ECO:0000259" key="2">
    <source>
        <dbReference type="PROSITE" id="PS50969"/>
    </source>
</evidence>
<protein>
    <recommendedName>
        <fullName evidence="1">Mitochondrial import inner membrane translocase subunit TIM50</fullName>
    </recommendedName>
</protein>
<dbReference type="Pfam" id="PF03031">
    <property type="entry name" value="NIF"/>
    <property type="match status" value="1"/>
</dbReference>
<dbReference type="InterPro" id="IPR011043">
    <property type="entry name" value="Gal_Oxase/kelch_b-propeller"/>
</dbReference>